<dbReference type="EMBL" id="GEDC01005816">
    <property type="protein sequence ID" value="JAS31482.1"/>
    <property type="molecule type" value="Transcribed_RNA"/>
</dbReference>
<name>A0A1B6E0L4_9HEMI</name>
<evidence type="ECO:0000313" key="10">
    <source>
        <dbReference type="EMBL" id="JAS31482.1"/>
    </source>
</evidence>
<evidence type="ECO:0000256" key="5">
    <source>
        <dbReference type="ARBA" id="ARBA00023136"/>
    </source>
</evidence>
<keyword evidence="4 9" id="KW-1133">Transmembrane helix</keyword>
<evidence type="ECO:0000256" key="8">
    <source>
        <dbReference type="SAM" id="MobiDB-lite"/>
    </source>
</evidence>
<dbReference type="InterPro" id="IPR009539">
    <property type="entry name" value="VANGL"/>
</dbReference>
<comment type="subcellular location">
    <subcellularLocation>
        <location evidence="1">Cell membrane</location>
        <topology evidence="1">Multi-pass membrane protein</topology>
    </subcellularLocation>
</comment>
<dbReference type="PIRSF" id="PIRSF007991">
    <property type="entry name" value="Strabismus"/>
    <property type="match status" value="1"/>
</dbReference>
<feature type="transmembrane region" description="Helical" evidence="9">
    <location>
        <begin position="186"/>
        <end position="205"/>
    </location>
</feature>
<organism evidence="10">
    <name type="scientific">Clastoptera arizonana</name>
    <name type="common">Arizona spittle bug</name>
    <dbReference type="NCBI Taxonomy" id="38151"/>
    <lineage>
        <taxon>Eukaryota</taxon>
        <taxon>Metazoa</taxon>
        <taxon>Ecdysozoa</taxon>
        <taxon>Arthropoda</taxon>
        <taxon>Hexapoda</taxon>
        <taxon>Insecta</taxon>
        <taxon>Pterygota</taxon>
        <taxon>Neoptera</taxon>
        <taxon>Paraneoptera</taxon>
        <taxon>Hemiptera</taxon>
        <taxon>Auchenorrhyncha</taxon>
        <taxon>Cercopoidea</taxon>
        <taxon>Clastopteridae</taxon>
        <taxon>Clastoptera</taxon>
    </lineage>
</organism>
<comment type="similarity">
    <text evidence="6 7">Belongs to the Vang family.</text>
</comment>
<dbReference type="GO" id="GO:0005886">
    <property type="term" value="C:plasma membrane"/>
    <property type="evidence" value="ECO:0007669"/>
    <property type="project" value="UniProtKB-SubCell"/>
</dbReference>
<feature type="transmembrane region" description="Helical" evidence="9">
    <location>
        <begin position="132"/>
        <end position="155"/>
    </location>
</feature>
<dbReference type="Pfam" id="PF06638">
    <property type="entry name" value="Strabismus"/>
    <property type="match status" value="1"/>
</dbReference>
<evidence type="ECO:0000256" key="7">
    <source>
        <dbReference type="PIRNR" id="PIRNR007991"/>
    </source>
</evidence>
<feature type="region of interest" description="Disordered" evidence="8">
    <location>
        <begin position="15"/>
        <end position="61"/>
    </location>
</feature>
<evidence type="ECO:0000256" key="6">
    <source>
        <dbReference type="ARBA" id="ARBA00025718"/>
    </source>
</evidence>
<evidence type="ECO:0000256" key="4">
    <source>
        <dbReference type="ARBA" id="ARBA00022989"/>
    </source>
</evidence>
<keyword evidence="2 7" id="KW-1003">Cell membrane</keyword>
<accession>A0A1B6E0L4</accession>
<feature type="compositionally biased region" description="Polar residues" evidence="8">
    <location>
        <begin position="15"/>
        <end position="25"/>
    </location>
</feature>
<sequence>MYGLLDHPINSGMETESVVSALSEQSSRSKRSKSHGHRSSHRNHSHRSSRNSRNQHKSDNIMAPFQTAVSLSDDNRDGQEVIEVQILPQDENWGENTTAVTGNTSEQSGSVEDVSLWPSDPDTGIVFLCHRYIGSVLTLLISVAAFLSPLAMVVLPKLGFFPELTSSMSVHQRQQLLSCGAECKGLLVSLVFKLVLLAAGGWGVFLRKPRATMPRIFLFRAIVLVLVLICIFAYWLFYIVQITEGARASVTGEEALEYRALVAYASSLTDTLLFIHYLAVVLIEIRHLQPTYYIKVVRSPDGESRAYPIGQLSIQRAAVWVLERYYTEFPIYNPYLERIPVSKSRKQSSSFKFYDVDGVNTSLQQSQSRAVLTAHARRRDSSHNERFYEEHDYERRVKKRRARLVTAAEEAFTHIKRLHHDPVPAIPMDPQEAAQAVFPSLARALQKYLRVTRQQPRHTVESILAHLASCLSHDVSPRAFLEPFLVPAPVLQNEKEQKDVQTWSLICEELLSRPLGPNTVFQLRQNDVSLLCQIKELPHFNLTEEVIDPKSNKFVLRLNSETSV</sequence>
<reference evidence="10" key="1">
    <citation type="submission" date="2015-12" db="EMBL/GenBank/DDBJ databases">
        <title>De novo transcriptome assembly of four potential Pierce s Disease insect vectors from Arizona vineyards.</title>
        <authorList>
            <person name="Tassone E.E."/>
        </authorList>
    </citation>
    <scope>NUCLEOTIDE SEQUENCE</scope>
</reference>
<gene>
    <name evidence="10" type="ORF">g.10711</name>
</gene>
<feature type="transmembrane region" description="Helical" evidence="9">
    <location>
        <begin position="217"/>
        <end position="240"/>
    </location>
</feature>
<dbReference type="PANTHER" id="PTHR20886">
    <property type="entry name" value="VANG-LIKE PROTEIN"/>
    <property type="match status" value="1"/>
</dbReference>
<dbReference type="AlphaFoldDB" id="A0A1B6E0L4"/>
<keyword evidence="3 9" id="KW-0812">Transmembrane</keyword>
<evidence type="ECO:0000256" key="1">
    <source>
        <dbReference type="ARBA" id="ARBA00004651"/>
    </source>
</evidence>
<evidence type="ECO:0000256" key="3">
    <source>
        <dbReference type="ARBA" id="ARBA00022692"/>
    </source>
</evidence>
<keyword evidence="5 7" id="KW-0472">Membrane</keyword>
<evidence type="ECO:0000256" key="9">
    <source>
        <dbReference type="SAM" id="Phobius"/>
    </source>
</evidence>
<feature type="compositionally biased region" description="Basic residues" evidence="8">
    <location>
        <begin position="28"/>
        <end position="55"/>
    </location>
</feature>
<protein>
    <recommendedName>
        <fullName evidence="7">Vang-like protein</fullName>
    </recommendedName>
</protein>
<proteinExistence type="inferred from homology"/>
<evidence type="ECO:0000256" key="2">
    <source>
        <dbReference type="ARBA" id="ARBA00022475"/>
    </source>
</evidence>